<keyword evidence="6" id="KW-1185">Reference proteome</keyword>
<dbReference type="PANTHER" id="PTHR42756">
    <property type="entry name" value="TRANSCRIPTIONAL REGULATOR, MARR"/>
    <property type="match status" value="1"/>
</dbReference>
<reference evidence="5 6" key="1">
    <citation type="submission" date="2016-02" db="EMBL/GenBank/DDBJ databases">
        <title>Genome sequence of Tissierella creatinophila DSM 6911.</title>
        <authorList>
            <person name="Poehlein A."/>
            <person name="Daniel R."/>
        </authorList>
    </citation>
    <scope>NUCLEOTIDE SEQUENCE [LARGE SCALE GENOMIC DNA]</scope>
    <source>
        <strain evidence="5 6">DSM 6911</strain>
    </source>
</reference>
<dbReference type="GO" id="GO:0003677">
    <property type="term" value="F:DNA binding"/>
    <property type="evidence" value="ECO:0007669"/>
    <property type="project" value="UniProtKB-KW"/>
</dbReference>
<dbReference type="Proteomes" id="UP000186112">
    <property type="component" value="Unassembled WGS sequence"/>
</dbReference>
<gene>
    <name evidence="5" type="primary">hosA</name>
    <name evidence="5" type="ORF">TICRE_04400</name>
</gene>
<keyword evidence="3" id="KW-0804">Transcription</keyword>
<dbReference type="AlphaFoldDB" id="A0A1U7M8D5"/>
<evidence type="ECO:0000256" key="2">
    <source>
        <dbReference type="ARBA" id="ARBA00023125"/>
    </source>
</evidence>
<proteinExistence type="predicted"/>
<dbReference type="InterPro" id="IPR036388">
    <property type="entry name" value="WH-like_DNA-bd_sf"/>
</dbReference>
<name>A0A1U7M8D5_TISCR</name>
<evidence type="ECO:0000259" key="4">
    <source>
        <dbReference type="PROSITE" id="PS50995"/>
    </source>
</evidence>
<keyword evidence="1" id="KW-0805">Transcription regulation</keyword>
<evidence type="ECO:0000256" key="1">
    <source>
        <dbReference type="ARBA" id="ARBA00023015"/>
    </source>
</evidence>
<dbReference type="PRINTS" id="PR00598">
    <property type="entry name" value="HTHMARR"/>
</dbReference>
<dbReference type="PROSITE" id="PS50995">
    <property type="entry name" value="HTH_MARR_2"/>
    <property type="match status" value="1"/>
</dbReference>
<organism evidence="5 6">
    <name type="scientific">Tissierella creatinophila DSM 6911</name>
    <dbReference type="NCBI Taxonomy" id="1123403"/>
    <lineage>
        <taxon>Bacteria</taxon>
        <taxon>Bacillati</taxon>
        <taxon>Bacillota</taxon>
        <taxon>Tissierellia</taxon>
        <taxon>Tissierellales</taxon>
        <taxon>Tissierellaceae</taxon>
        <taxon>Tissierella</taxon>
    </lineage>
</organism>
<dbReference type="GO" id="GO:0003700">
    <property type="term" value="F:DNA-binding transcription factor activity"/>
    <property type="evidence" value="ECO:0007669"/>
    <property type="project" value="InterPro"/>
</dbReference>
<sequence length="157" mass="17944">MGKGSENMIDKDSLYFAFLNVARVHYYRTHILLSEIGIYHGQPPLLFTLEKSDGLSQREIADILKITPSTINVMLKRMEKSGLLIRKQDLKDQRVSRVHLTSEGRDICKKAKEAIEALSEECFNGFSLEEKETLKLLLQKMGNNLKEKSEKNEVKGC</sequence>
<dbReference type="EMBL" id="LTDM01000005">
    <property type="protein sequence ID" value="OLS03583.1"/>
    <property type="molecule type" value="Genomic_DNA"/>
</dbReference>
<accession>A0A1U7M8D5</accession>
<evidence type="ECO:0000313" key="5">
    <source>
        <dbReference type="EMBL" id="OLS03583.1"/>
    </source>
</evidence>
<dbReference type="InterPro" id="IPR036390">
    <property type="entry name" value="WH_DNA-bd_sf"/>
</dbReference>
<dbReference type="PANTHER" id="PTHR42756:SF1">
    <property type="entry name" value="TRANSCRIPTIONAL REPRESSOR OF EMRAB OPERON"/>
    <property type="match status" value="1"/>
</dbReference>
<protein>
    <submittedName>
        <fullName evidence="5">Transcriptional regulator HosA</fullName>
    </submittedName>
</protein>
<dbReference type="Gene3D" id="1.10.10.10">
    <property type="entry name" value="Winged helix-like DNA-binding domain superfamily/Winged helix DNA-binding domain"/>
    <property type="match status" value="1"/>
</dbReference>
<dbReference type="PROSITE" id="PS01117">
    <property type="entry name" value="HTH_MARR_1"/>
    <property type="match status" value="1"/>
</dbReference>
<comment type="caution">
    <text evidence="5">The sequence shown here is derived from an EMBL/GenBank/DDBJ whole genome shotgun (WGS) entry which is preliminary data.</text>
</comment>
<feature type="domain" description="HTH marR-type" evidence="4">
    <location>
        <begin position="11"/>
        <end position="143"/>
    </location>
</feature>
<dbReference type="Pfam" id="PF01047">
    <property type="entry name" value="MarR"/>
    <property type="match status" value="1"/>
</dbReference>
<dbReference type="InterPro" id="IPR023187">
    <property type="entry name" value="Tscrpt_reg_MarR-type_CS"/>
</dbReference>
<dbReference type="InterPro" id="IPR000835">
    <property type="entry name" value="HTH_MarR-typ"/>
</dbReference>
<evidence type="ECO:0000256" key="3">
    <source>
        <dbReference type="ARBA" id="ARBA00023163"/>
    </source>
</evidence>
<evidence type="ECO:0000313" key="6">
    <source>
        <dbReference type="Proteomes" id="UP000186112"/>
    </source>
</evidence>
<dbReference type="SMART" id="SM00347">
    <property type="entry name" value="HTH_MARR"/>
    <property type="match status" value="1"/>
</dbReference>
<keyword evidence="2" id="KW-0238">DNA-binding</keyword>
<dbReference type="SUPFAM" id="SSF46785">
    <property type="entry name" value="Winged helix' DNA-binding domain"/>
    <property type="match status" value="1"/>
</dbReference>